<feature type="domain" description="Flagellar hook-length control protein-like C-terminal" evidence="1">
    <location>
        <begin position="1"/>
        <end position="39"/>
    </location>
</feature>
<proteinExistence type="predicted"/>
<dbReference type="InterPro" id="IPR038610">
    <property type="entry name" value="FliK-like_C_sf"/>
</dbReference>
<evidence type="ECO:0000259" key="1">
    <source>
        <dbReference type="Pfam" id="PF02120"/>
    </source>
</evidence>
<gene>
    <name evidence="2" type="ORF">S01H1_50160</name>
</gene>
<dbReference type="Pfam" id="PF02120">
    <property type="entry name" value="Flg_hook"/>
    <property type="match status" value="1"/>
</dbReference>
<reference evidence="2" key="1">
    <citation type="journal article" date="2014" name="Front. Microbiol.">
        <title>High frequency of phylogenetically diverse reductive dehalogenase-homologous genes in deep subseafloor sedimentary metagenomes.</title>
        <authorList>
            <person name="Kawai M."/>
            <person name="Futagami T."/>
            <person name="Toyoda A."/>
            <person name="Takaki Y."/>
            <person name="Nishi S."/>
            <person name="Hori S."/>
            <person name="Arai W."/>
            <person name="Tsubouchi T."/>
            <person name="Morono Y."/>
            <person name="Uchiyama I."/>
            <person name="Ito T."/>
            <person name="Fujiyama A."/>
            <person name="Inagaki F."/>
            <person name="Takami H."/>
        </authorList>
    </citation>
    <scope>NUCLEOTIDE SEQUENCE</scope>
    <source>
        <strain evidence="2">Expedition CK06-06</strain>
    </source>
</reference>
<name>X0WRV9_9ZZZZ</name>
<dbReference type="InterPro" id="IPR021136">
    <property type="entry name" value="Flagellar_hook_control-like_C"/>
</dbReference>
<evidence type="ECO:0000313" key="2">
    <source>
        <dbReference type="EMBL" id="GAG27273.1"/>
    </source>
</evidence>
<protein>
    <recommendedName>
        <fullName evidence="1">Flagellar hook-length control protein-like C-terminal domain-containing protein</fullName>
    </recommendedName>
</protein>
<comment type="caution">
    <text evidence="2">The sequence shown here is derived from an EMBL/GenBank/DDBJ whole genome shotgun (WGS) entry which is preliminary data.</text>
</comment>
<feature type="non-terminal residue" evidence="2">
    <location>
        <position position="42"/>
    </location>
</feature>
<accession>X0WRV9</accession>
<dbReference type="EMBL" id="BARS01032307">
    <property type="protein sequence ID" value="GAG27273.1"/>
    <property type="molecule type" value="Genomic_DNA"/>
</dbReference>
<dbReference type="AlphaFoldDB" id="X0WRV9"/>
<sequence length="42" mass="4809">MRLHPPELGCLRVDLRIVGERIEIDVRTETASARDLIHERAA</sequence>
<dbReference type="Gene3D" id="3.30.750.140">
    <property type="match status" value="1"/>
</dbReference>
<organism evidence="2">
    <name type="scientific">marine sediment metagenome</name>
    <dbReference type="NCBI Taxonomy" id="412755"/>
    <lineage>
        <taxon>unclassified sequences</taxon>
        <taxon>metagenomes</taxon>
        <taxon>ecological metagenomes</taxon>
    </lineage>
</organism>